<keyword evidence="7 27" id="KW-0812">Transmembrane</keyword>
<keyword evidence="6 24" id="KW-0107">Calcium channel</keyword>
<keyword evidence="15" id="KW-1015">Disulfide bond</keyword>
<feature type="compositionally biased region" description="Basic and acidic residues" evidence="26">
    <location>
        <begin position="799"/>
        <end position="826"/>
    </location>
</feature>
<dbReference type="InterPro" id="IPR002048">
    <property type="entry name" value="EF_hand_dom"/>
</dbReference>
<dbReference type="PANTHER" id="PTHR45628:SF3">
    <property type="entry name" value="VOLTAGE-DEPENDENT P_Q-TYPE CALCIUM CHANNEL SUBUNIT ALPHA-1A"/>
    <property type="match status" value="1"/>
</dbReference>
<feature type="compositionally biased region" description="Basic and acidic residues" evidence="26">
    <location>
        <begin position="768"/>
        <end position="789"/>
    </location>
</feature>
<feature type="transmembrane region" description="Helical" evidence="27">
    <location>
        <begin position="331"/>
        <end position="350"/>
    </location>
</feature>
<evidence type="ECO:0000256" key="19">
    <source>
        <dbReference type="ARBA" id="ARBA00037936"/>
    </source>
</evidence>
<evidence type="ECO:0000256" key="7">
    <source>
        <dbReference type="ARBA" id="ARBA00022692"/>
    </source>
</evidence>
<evidence type="ECO:0000256" key="12">
    <source>
        <dbReference type="ARBA" id="ARBA00022989"/>
    </source>
</evidence>
<dbReference type="InterPro" id="IPR005821">
    <property type="entry name" value="Ion_trans_dom"/>
</dbReference>
<dbReference type="InterPro" id="IPR002077">
    <property type="entry name" value="VDCCAlpha1"/>
</dbReference>
<evidence type="ECO:0000256" key="23">
    <source>
        <dbReference type="PIRSR" id="PIRSR602077-3"/>
    </source>
</evidence>
<dbReference type="InterPro" id="IPR050599">
    <property type="entry name" value="VDCC_alpha-1_subunit"/>
</dbReference>
<dbReference type="PROSITE" id="PS50222">
    <property type="entry name" value="EF_HAND_2"/>
    <property type="match status" value="1"/>
</dbReference>
<dbReference type="Gene3D" id="1.10.287.70">
    <property type="match status" value="4"/>
</dbReference>
<dbReference type="GeneTree" id="ENSGT00940000156518"/>
<comment type="catalytic activity">
    <reaction evidence="18">
        <text>Ca(2+)(in) = Ca(2+)(out)</text>
        <dbReference type="Rhea" id="RHEA:29671"/>
        <dbReference type="ChEBI" id="CHEBI:29108"/>
    </reaction>
</comment>
<feature type="domain" description="EF-hand" evidence="28">
    <location>
        <begin position="1463"/>
        <end position="1498"/>
    </location>
</feature>
<feature type="compositionally biased region" description="Basic residues" evidence="26">
    <location>
        <begin position="1877"/>
        <end position="1886"/>
    </location>
</feature>
<feature type="transmembrane region" description="Helical" evidence="27">
    <location>
        <begin position="1212"/>
        <end position="1231"/>
    </location>
</feature>
<evidence type="ECO:0000256" key="27">
    <source>
        <dbReference type="SAM" id="Phobius"/>
    </source>
</evidence>
<feature type="binding site" evidence="22">
    <location>
        <position position="1102"/>
    </location>
    <ligand>
        <name>Ca(2+)</name>
        <dbReference type="ChEBI" id="CHEBI:29108"/>
    </ligand>
</feature>
<keyword evidence="4" id="KW-0597">Phosphoprotein</keyword>
<evidence type="ECO:0000313" key="29">
    <source>
        <dbReference type="Ensembl" id="ENSSAUP00010001539.1"/>
    </source>
</evidence>
<evidence type="ECO:0000259" key="28">
    <source>
        <dbReference type="PROSITE" id="PS50222"/>
    </source>
</evidence>
<feature type="transmembrane region" description="Helical" evidence="27">
    <location>
        <begin position="95"/>
        <end position="114"/>
    </location>
</feature>
<feature type="compositionally biased region" description="Low complexity" evidence="26">
    <location>
        <begin position="1785"/>
        <end position="1802"/>
    </location>
</feature>
<dbReference type="PRINTS" id="PR00167">
    <property type="entry name" value="CACHANNEL"/>
</dbReference>
<keyword evidence="12 27" id="KW-1133">Transmembrane helix</keyword>
<feature type="transmembrane region" description="Helical" evidence="27">
    <location>
        <begin position="532"/>
        <end position="558"/>
    </location>
</feature>
<dbReference type="Pfam" id="PF00520">
    <property type="entry name" value="Ion_trans"/>
    <property type="match status" value="4"/>
</dbReference>
<evidence type="ECO:0000256" key="21">
    <source>
        <dbReference type="ARBA" id="ARBA00041622"/>
    </source>
</evidence>
<reference evidence="29" key="2">
    <citation type="submission" date="2025-08" db="UniProtKB">
        <authorList>
            <consortium name="Ensembl"/>
        </authorList>
    </citation>
    <scope>IDENTIFICATION</scope>
</reference>
<dbReference type="GO" id="GO:0098703">
    <property type="term" value="P:calcium ion import across plasma membrane"/>
    <property type="evidence" value="ECO:0007669"/>
    <property type="project" value="TreeGrafter"/>
</dbReference>
<dbReference type="InterPro" id="IPR031649">
    <property type="entry name" value="GPHH_dom"/>
</dbReference>
<dbReference type="GO" id="GO:0043025">
    <property type="term" value="C:neuronal cell body"/>
    <property type="evidence" value="ECO:0007669"/>
    <property type="project" value="TreeGrafter"/>
</dbReference>
<dbReference type="Gene3D" id="1.20.120.350">
    <property type="entry name" value="Voltage-gated potassium channels. Chain C"/>
    <property type="match status" value="3"/>
</dbReference>
<feature type="compositionally biased region" description="Basic residues" evidence="26">
    <location>
        <begin position="755"/>
        <end position="767"/>
    </location>
</feature>
<evidence type="ECO:0000256" key="26">
    <source>
        <dbReference type="SAM" id="MobiDB-lite"/>
    </source>
</evidence>
<evidence type="ECO:0000313" key="30">
    <source>
        <dbReference type="Proteomes" id="UP000472265"/>
    </source>
</evidence>
<feature type="region of interest" description="Disordered" evidence="26">
    <location>
        <begin position="653"/>
        <end position="692"/>
    </location>
</feature>
<dbReference type="Gene3D" id="6.10.250.2180">
    <property type="match status" value="1"/>
</dbReference>
<feature type="transmembrane region" description="Helical" evidence="27">
    <location>
        <begin position="457"/>
        <end position="479"/>
    </location>
</feature>
<evidence type="ECO:0000256" key="14">
    <source>
        <dbReference type="ARBA" id="ARBA00023136"/>
    </source>
</evidence>
<dbReference type="FunFam" id="1.10.287.70:FF:000023">
    <property type="entry name" value="Voltage-dependent R-type calcium channel subunit alpha"/>
    <property type="match status" value="1"/>
</dbReference>
<dbReference type="Gene3D" id="6.10.250.2500">
    <property type="match status" value="1"/>
</dbReference>
<feature type="transmembrane region" description="Helical" evidence="27">
    <location>
        <begin position="1423"/>
        <end position="1447"/>
    </location>
</feature>
<proteinExistence type="inferred from homology"/>
<feature type="transmembrane region" description="Helical" evidence="27">
    <location>
        <begin position="1243"/>
        <end position="1265"/>
    </location>
</feature>
<dbReference type="InterPro" id="IPR014873">
    <property type="entry name" value="VDCC_a1su_IQ"/>
</dbReference>
<feature type="binding site" evidence="22">
    <location>
        <position position="185"/>
    </location>
    <ligand>
        <name>Ca(2+)</name>
        <dbReference type="ChEBI" id="CHEBI:29108"/>
    </ligand>
</feature>
<keyword evidence="25" id="KW-0175">Coiled coil</keyword>
<gene>
    <name evidence="29" type="primary">CACNA1A</name>
    <name evidence="29" type="synonym">cacna1ab</name>
</gene>
<evidence type="ECO:0000256" key="13">
    <source>
        <dbReference type="ARBA" id="ARBA00023065"/>
    </source>
</evidence>
<dbReference type="Pfam" id="PF08763">
    <property type="entry name" value="Ca_chan_IQ"/>
    <property type="match status" value="1"/>
</dbReference>
<feature type="transmembrane region" description="Helical" evidence="27">
    <location>
        <begin position="204"/>
        <end position="226"/>
    </location>
</feature>
<keyword evidence="11 24" id="KW-0851">Voltage-gated channel</keyword>
<feature type="compositionally biased region" description="Basic residues" evidence="26">
    <location>
        <begin position="1997"/>
        <end position="2010"/>
    </location>
</feature>
<keyword evidence="30" id="KW-1185">Reference proteome</keyword>
<evidence type="ECO:0000256" key="25">
    <source>
        <dbReference type="SAM" id="Coils"/>
    </source>
</evidence>
<name>A0A671TI11_SPAAU</name>
<feature type="transmembrane region" description="Helical" evidence="27">
    <location>
        <begin position="884"/>
        <end position="904"/>
    </location>
</feature>
<dbReference type="FunFam" id="1.10.287.70:FF:000025">
    <property type="entry name" value="Voltage-dependent R-type calcium channel subunit alpha"/>
    <property type="match status" value="1"/>
</dbReference>
<dbReference type="SUPFAM" id="SSF81324">
    <property type="entry name" value="Voltage-gated potassium channels"/>
    <property type="match status" value="4"/>
</dbReference>
<dbReference type="SMART" id="SM01062">
    <property type="entry name" value="Ca_chan_IQ"/>
    <property type="match status" value="1"/>
</dbReference>
<dbReference type="GO" id="GO:0005509">
    <property type="term" value="F:calcium ion binding"/>
    <property type="evidence" value="ECO:0007669"/>
    <property type="project" value="InterPro"/>
</dbReference>
<feature type="coiled-coil region" evidence="25">
    <location>
        <begin position="554"/>
        <end position="584"/>
    </location>
</feature>
<evidence type="ECO:0000256" key="2">
    <source>
        <dbReference type="ARBA" id="ARBA00022448"/>
    </source>
</evidence>
<dbReference type="Pfam" id="PF16905">
    <property type="entry name" value="GPHH"/>
    <property type="match status" value="1"/>
</dbReference>
<evidence type="ECO:0000256" key="24">
    <source>
        <dbReference type="RuleBase" id="RU003808"/>
    </source>
</evidence>
<keyword evidence="5 24" id="KW-0109">Calcium transport</keyword>
<sequence length="2025" mass="230877">MRTHSSVRNGDVCDMACRESDTGCDEHVFESLLNLLSVFSPSLLPSLCSILSSVGSQLDLRTLRAVRVLRPLKLVSGIPSLQVVLKSIMKAMIPLLQIGLLLFVAILMFAIIGLEFYMGKFHTTCVDEVTYDVVDELPCGNELPSRLCPNGTVCRGGWLGPNYGITQFDNILFAVLTVFQCITMEGWTDMLYFSNDVEGSAWNWMYYIPLIIIGSFFMLNLVLGVLSGEFAKERERVENRSEFLKLRRQQQIERELNGYLEWICKAGTRRRPTIKTKNNKTELLNPEEGEDNMGDAVGFARSSIKNGKDGNYNKTERRMRFFIRKIVKTQAFYWTVLCLVGLNTMCVAAVHYNQPELLSDFLFYAEFIFLALFMSEMLIKMYGLGIQPYFHSSFNCFDCVVIVGSIFEVVWATIKPGTSFGISVLRALRLLRIFKVTKYWAPLRNLVVSLLNSMKSIISLLFLLFLFIVVFALLGMQLFGGQFNFEGGTPPTNFDTFAAAIMTVFQILTGEDWNMVMYDGIESQGGVNDKGMVFSIFFIVLTLFGNYTLLNVFLAIAVDNLANAQELTKDEEEQEEAANQKTAMQKAKEVAEVSPLSAANLSIAAKEQQKNHIKGNKSVWEQRTSEIRRQNLMTSREALYNELEQEDWKVSYPRKGRGDMKTHLDRPLVVNPQDNRNNNTNKNRPGELPLDQEYRRQDIDHYRRATHYHHHHHHQKAVGPDGGGTGQPAETRMEHGFSCTSLGNVESQQGEERHGHRSHRGHRHRNREGREARSVSPHHSEAGEGNNEHRKSRQHRRAGKEGEEGRRHRSRGTEGEGEKGVDGEGRKTRRHRHGNQERSRGHRTRNLEMFKQFCCVCCFFSCVNTRMRPCVCTRFRKCCHYILTLKYFEFSILSVIAMSSIALAAEDPVWPDSPRNNVLRYFDYVFTGVFTFEMLIKMVVLGLFLHQGSYFRDLWNILDFIVVSGALVAFAFTGSSKGKDISTIKSLRVLRVLRPLKTIKRLPKLKAVFDCVVNSLKNVLNILIVYMLFMFIFAVVAVQLFKGRFFYCTDESKEFERDCRGEYLVYDRDEVKAQKREWKKYDFHYDNVAWALLTLFTVSTGEGWPTVLKHSVDSTYENQGPSPGYRMEMSIFYVVYFVVFPFFFVNIFVALIIITFQEQGDKMMEDYSLEKNERACIDFAINARPLTRHMPKNKLSFQYRMWQFVVSPPFEYSIMALIALNTIVLMMKFDGASETYDEVLKNLNIVFTTFFFMESVLKVIAFGPLNFFRDAWNIFDFVSVLGSITDILVTELGNNFINLSFLRLFRAARLIKLLRQGETIRILLWTFVQSFKALPYVCLLIAMLFFIYAIIGMQLFGNLALDEEREGAINEHNNFRTFIMALMLLFRSATGEAWHEIMLACLGGKECDKNSGNSGPECGSTFAYTYFVSFIFLCSFLMLNLFVAVIMDNFEYLTRDSSILGPHHLDEYVRIWAEYDPAACGRISYTDMYQMLRHMCPPLGLGKRCPARVAYKRLLRMDLPVADDNTVHFNSTLMALIRTALDIKIAKGGADKHQMDAELRKEMMAIWPNLSQKTLDLLVTPHKATDLTVGKIYAAMMIMEYYRQSKTKKLQALREEQVDSIPEKLPELEQVFITLFSSSSWYHFHWPLVSSFSPRTKDVAVLQISLLLSSVSFSLPPPLSAHLITSSLLPYLPAPPLPLCLCSFLWSSQTITDTSPMRRSTSSLVHGRPGRGVRLDDYSLERVVSEEGRHGGRRNRDRSHRTSQRSLTRYTDADTGESLVADIYTSSVSGSPVPSTSGTSTPRRGRRQLPQTPAVPRPHVTYSPAVRKPSYGPPGPGRLRSPSPRHFSPPDHDRGYHHRPPSRQASPHHGGSGSRHGSPRSPRHQSPRSPLHGSPRSPHRGRWSGPPPGDSLEGDGPFYERDYEYERHHEPPAYEQSLSHGNPHPHGGNPHPHPRSPRTARHGPPPPPHPHPRRVPNGYRSSSPSPHRRGPPGAPPHPHHRPPHARGPRKGLHEPYSETDEDDWC</sequence>
<feature type="glycosylation site" description="N-linked (GlcNAc...) asparagine" evidence="23">
    <location>
        <position position="150"/>
    </location>
</feature>
<feature type="compositionally biased region" description="Basic and acidic residues" evidence="26">
    <location>
        <begin position="1918"/>
        <end position="1932"/>
    </location>
</feature>
<evidence type="ECO:0000256" key="22">
    <source>
        <dbReference type="PIRSR" id="PIRSR602077-1"/>
    </source>
</evidence>
<dbReference type="FunFam" id="1.20.120.350:FF:000001">
    <property type="entry name" value="Voltage-dependent L-type calcium channel subunit alpha"/>
    <property type="match status" value="1"/>
</dbReference>
<keyword evidence="3" id="KW-1003">Cell membrane</keyword>
<feature type="compositionally biased region" description="Basic and acidic residues" evidence="26">
    <location>
        <begin position="656"/>
        <end position="666"/>
    </location>
</feature>
<feature type="compositionally biased region" description="Basic residues" evidence="26">
    <location>
        <begin position="1751"/>
        <end position="1763"/>
    </location>
</feature>
<feature type="transmembrane region" description="Helical" evidence="27">
    <location>
        <begin position="1131"/>
        <end position="1156"/>
    </location>
</feature>
<feature type="transmembrane region" description="Helical" evidence="27">
    <location>
        <begin position="1019"/>
        <end position="1041"/>
    </location>
</feature>
<evidence type="ECO:0000256" key="6">
    <source>
        <dbReference type="ARBA" id="ARBA00022673"/>
    </source>
</evidence>
<evidence type="ECO:0000256" key="8">
    <source>
        <dbReference type="ARBA" id="ARBA00022723"/>
    </source>
</evidence>
<dbReference type="GO" id="GO:0008331">
    <property type="term" value="F:high voltage-gated calcium channel activity"/>
    <property type="evidence" value="ECO:0007669"/>
    <property type="project" value="TreeGrafter"/>
</dbReference>
<evidence type="ECO:0000256" key="9">
    <source>
        <dbReference type="ARBA" id="ARBA00022737"/>
    </source>
</evidence>
<keyword evidence="17" id="KW-0407">Ion channel</keyword>
<feature type="transmembrane region" description="Helical" evidence="27">
    <location>
        <begin position="362"/>
        <end position="382"/>
    </location>
</feature>
<comment type="subcellular location">
    <subcellularLocation>
        <location evidence="1">Cell membrane</location>
        <topology evidence="1">Multi-pass membrane protein</topology>
    </subcellularLocation>
    <subcellularLocation>
        <location evidence="24">Membrane</location>
        <topology evidence="24">Multi-pass membrane protein</topology>
    </subcellularLocation>
</comment>
<evidence type="ECO:0000256" key="3">
    <source>
        <dbReference type="ARBA" id="ARBA00022475"/>
    </source>
</evidence>
<feature type="region of interest" description="Disordered" evidence="26">
    <location>
        <begin position="706"/>
        <end position="732"/>
    </location>
</feature>
<keyword evidence="16 23" id="KW-0325">Glycoprotein</keyword>
<dbReference type="FunFam" id="1.20.120.350:FF:000011">
    <property type="entry name" value="Voltage-dependent N-type calcium channel subunit alpha"/>
    <property type="match status" value="1"/>
</dbReference>
<evidence type="ECO:0000256" key="4">
    <source>
        <dbReference type="ARBA" id="ARBA00022553"/>
    </source>
</evidence>
<evidence type="ECO:0000256" key="5">
    <source>
        <dbReference type="ARBA" id="ARBA00022568"/>
    </source>
</evidence>
<feature type="transmembrane region" description="Helical" evidence="27">
    <location>
        <begin position="1322"/>
        <end position="1351"/>
    </location>
</feature>
<dbReference type="FunFam" id="1.20.120.350:FF:000013">
    <property type="entry name" value="Voltage-dependent N-type calcium channel subunit alpha"/>
    <property type="match status" value="1"/>
</dbReference>
<protein>
    <recommendedName>
        <fullName evidence="20">Voltage-dependent P/Q-type calcium channel subunit alpha-1A</fullName>
    </recommendedName>
    <alternativeName>
        <fullName evidence="21">Voltage-gated calcium channel subunit alpha Cav2.1</fullName>
    </alternativeName>
</protein>
<accession>A0A671TI11</accession>
<dbReference type="Ensembl" id="ENSSAUT00010001598.1">
    <property type="protein sequence ID" value="ENSSAUP00010001539.1"/>
    <property type="gene ID" value="ENSSAUG00010000235.1"/>
</dbReference>
<evidence type="ECO:0000256" key="20">
    <source>
        <dbReference type="ARBA" id="ARBA00039688"/>
    </source>
</evidence>
<keyword evidence="10 22" id="KW-0106">Calcium</keyword>
<evidence type="ECO:0000256" key="10">
    <source>
        <dbReference type="ARBA" id="ARBA00022837"/>
    </source>
</evidence>
<keyword evidence="2" id="KW-0813">Transport</keyword>
<keyword evidence="9" id="KW-0677">Repeat</keyword>
<feature type="compositionally biased region" description="Basic residues" evidence="26">
    <location>
        <begin position="706"/>
        <end position="716"/>
    </location>
</feature>
<feature type="compositionally biased region" description="Basic residues" evidence="26">
    <location>
        <begin position="1952"/>
        <end position="1961"/>
    </location>
</feature>
<dbReference type="GO" id="GO:0007268">
    <property type="term" value="P:chemical synaptic transmission"/>
    <property type="evidence" value="ECO:0007669"/>
    <property type="project" value="TreeGrafter"/>
</dbReference>
<evidence type="ECO:0000256" key="16">
    <source>
        <dbReference type="ARBA" id="ARBA00023180"/>
    </source>
</evidence>
<dbReference type="GO" id="GO:0045202">
    <property type="term" value="C:synapse"/>
    <property type="evidence" value="ECO:0007669"/>
    <property type="project" value="GOC"/>
</dbReference>
<evidence type="ECO:0000256" key="18">
    <source>
        <dbReference type="ARBA" id="ARBA00036634"/>
    </source>
</evidence>
<keyword evidence="13" id="KW-0406">Ion transport</keyword>
<reference evidence="29" key="3">
    <citation type="submission" date="2025-09" db="UniProtKB">
        <authorList>
            <consortium name="Ensembl"/>
        </authorList>
    </citation>
    <scope>IDENTIFICATION</scope>
</reference>
<reference evidence="29" key="1">
    <citation type="submission" date="2021-04" db="EMBL/GenBank/DDBJ databases">
        <authorList>
            <consortium name="Wellcome Sanger Institute Data Sharing"/>
        </authorList>
    </citation>
    <scope>NUCLEOTIDE SEQUENCE [LARGE SCALE GENOMIC DNA]</scope>
</reference>
<feature type="transmembrane region" description="Helical" evidence="27">
    <location>
        <begin position="924"/>
        <end position="945"/>
    </location>
</feature>
<organism evidence="29 30">
    <name type="scientific">Sparus aurata</name>
    <name type="common">Gilthead sea bream</name>
    <dbReference type="NCBI Taxonomy" id="8175"/>
    <lineage>
        <taxon>Eukaryota</taxon>
        <taxon>Metazoa</taxon>
        <taxon>Chordata</taxon>
        <taxon>Craniata</taxon>
        <taxon>Vertebrata</taxon>
        <taxon>Euteleostomi</taxon>
        <taxon>Actinopterygii</taxon>
        <taxon>Neopterygii</taxon>
        <taxon>Teleostei</taxon>
        <taxon>Neoteleostei</taxon>
        <taxon>Acanthomorphata</taxon>
        <taxon>Eupercaria</taxon>
        <taxon>Spariformes</taxon>
        <taxon>Sparidae</taxon>
        <taxon>Sparus</taxon>
    </lineage>
</organism>
<feature type="binding site" evidence="22">
    <location>
        <position position="511"/>
    </location>
    <ligand>
        <name>Ca(2+)</name>
        <dbReference type="ChEBI" id="CHEBI:29108"/>
    </ligand>
</feature>
<evidence type="ECO:0000256" key="15">
    <source>
        <dbReference type="ARBA" id="ARBA00023157"/>
    </source>
</evidence>
<comment type="similarity">
    <text evidence="19">Belongs to the calcium channel alpha-1 subunit (TC 1.A.1.11) family. CACNA1A subfamily.</text>
</comment>
<feature type="region of interest" description="Disordered" evidence="26">
    <location>
        <begin position="744"/>
        <end position="842"/>
    </location>
</feature>
<dbReference type="Proteomes" id="UP000472265">
    <property type="component" value="Chromosome 1"/>
</dbReference>
<dbReference type="FunFam" id="1.10.238.10:FF:000063">
    <property type="entry name" value="Voltage-dependent N-type calcium channel subunit alpha"/>
    <property type="match status" value="1"/>
</dbReference>
<feature type="compositionally biased region" description="Low complexity" evidence="26">
    <location>
        <begin position="671"/>
        <end position="683"/>
    </location>
</feature>
<keyword evidence="14 27" id="KW-0472">Membrane</keyword>
<feature type="region of interest" description="Disordered" evidence="26">
    <location>
        <begin position="1744"/>
        <end position="2025"/>
    </location>
</feature>
<keyword evidence="8 22" id="KW-0479">Metal-binding</keyword>
<evidence type="ECO:0000256" key="11">
    <source>
        <dbReference type="ARBA" id="ARBA00022882"/>
    </source>
</evidence>
<evidence type="ECO:0000256" key="1">
    <source>
        <dbReference type="ARBA" id="ARBA00004651"/>
    </source>
</evidence>
<dbReference type="InterPro" id="IPR027359">
    <property type="entry name" value="Volt_channel_dom_sf"/>
</dbReference>
<feature type="transmembrane region" description="Helical" evidence="27">
    <location>
        <begin position="957"/>
        <end position="975"/>
    </location>
</feature>
<evidence type="ECO:0000256" key="17">
    <source>
        <dbReference type="ARBA" id="ARBA00023303"/>
    </source>
</evidence>
<dbReference type="GO" id="GO:0005891">
    <property type="term" value="C:voltage-gated calcium channel complex"/>
    <property type="evidence" value="ECO:0007669"/>
    <property type="project" value="InterPro"/>
</dbReference>
<dbReference type="PANTHER" id="PTHR45628">
    <property type="entry name" value="VOLTAGE-DEPENDENT CALCIUM CHANNEL TYPE A SUBUNIT ALPHA-1"/>
    <property type="match status" value="1"/>
</dbReference>
<feature type="compositionally biased region" description="Low complexity" evidence="26">
    <location>
        <begin position="1940"/>
        <end position="1950"/>
    </location>
</feature>